<proteinExistence type="inferred from homology"/>
<evidence type="ECO:0000256" key="6">
    <source>
        <dbReference type="RuleBase" id="RU362057"/>
    </source>
</evidence>
<dbReference type="InterPro" id="IPR035595">
    <property type="entry name" value="UDP_glycos_trans_CS"/>
</dbReference>
<dbReference type="PANTHER" id="PTHR48045">
    <property type="entry name" value="UDP-GLYCOSYLTRANSFERASE 72B1"/>
    <property type="match status" value="1"/>
</dbReference>
<dbReference type="Pfam" id="PF00201">
    <property type="entry name" value="UDPGT"/>
    <property type="match status" value="1"/>
</dbReference>
<dbReference type="PROSITE" id="PS00375">
    <property type="entry name" value="UDPGT"/>
    <property type="match status" value="1"/>
</dbReference>
<protein>
    <recommendedName>
        <fullName evidence="6">Glycosyltransferase</fullName>
        <ecNumber evidence="6">2.4.1.-</ecNumber>
    </recommendedName>
</protein>
<keyword evidence="3 5" id="KW-0808">Transferase</keyword>
<sequence>MAVSSGKGHVVILTWPFTSHPFALFNMTCKIAALTSSVQFSFISTGECNRSILAANNDVVPVNVKSYDVDDGLPKPLEGPITPQEEAGLFVSLVPENFKHGMKEAVTETGRKITCLVTDGILSFGPPPIALSSHLQMKLIAELYNKGHTAEEQTLEAIPGLSKIRISDLPQEVLLRDQSYSDSSPVLHAMEQMSEWLPKASAVFMNFYEELNPPPLTNDLKSKFQSLFHVGFLTIPVPLPPASGEDLTGCLQWLEGQKQTSVVYISFGTLALEASGVPFLWSIKDRYRIHLPEGFVERTSKQGKVVQWAPQSRVLSHTSLGAFVTHCGLNSLAESIVGGVPLIVRPIWTDNLMNTRMVEEEWGIGMRVEGNVITKSGMIMSLELIFQREEGRKMREAVGALKKIVLNAARPHGSAAKDFYALAQLIVNEMN</sequence>
<dbReference type="GO" id="GO:0047213">
    <property type="term" value="F:anthocyanidin 3-O-glucosyltransferase activity"/>
    <property type="evidence" value="ECO:0007669"/>
    <property type="project" value="UniProtKB-EC"/>
</dbReference>
<comment type="caution">
    <text evidence="7">The sequence shown here is derived from an EMBL/GenBank/DDBJ whole genome shotgun (WGS) entry which is preliminary data.</text>
</comment>
<evidence type="ECO:0000256" key="5">
    <source>
        <dbReference type="RuleBase" id="RU003718"/>
    </source>
</evidence>
<organism evidence="7 8">
    <name type="scientific">Erythroxylum novogranatense</name>
    <dbReference type="NCBI Taxonomy" id="1862640"/>
    <lineage>
        <taxon>Eukaryota</taxon>
        <taxon>Viridiplantae</taxon>
        <taxon>Streptophyta</taxon>
        <taxon>Embryophyta</taxon>
        <taxon>Tracheophyta</taxon>
        <taxon>Spermatophyta</taxon>
        <taxon>Magnoliopsida</taxon>
        <taxon>eudicotyledons</taxon>
        <taxon>Gunneridae</taxon>
        <taxon>Pentapetalae</taxon>
        <taxon>rosids</taxon>
        <taxon>fabids</taxon>
        <taxon>Malpighiales</taxon>
        <taxon>Erythroxylaceae</taxon>
        <taxon>Erythroxylum</taxon>
    </lineage>
</organism>
<name>A0AAV8SFD3_9ROSI</name>
<comment type="pathway">
    <text evidence="1">Pigment biosynthesis; anthocyanin biosynthesis.</text>
</comment>
<dbReference type="AlphaFoldDB" id="A0AAV8SFD3"/>
<evidence type="ECO:0000256" key="2">
    <source>
        <dbReference type="ARBA" id="ARBA00009995"/>
    </source>
</evidence>
<accession>A0AAV8SFD3</accession>
<evidence type="ECO:0000313" key="8">
    <source>
        <dbReference type="Proteomes" id="UP001159364"/>
    </source>
</evidence>
<dbReference type="InterPro" id="IPR002213">
    <property type="entry name" value="UDP_glucos_trans"/>
</dbReference>
<evidence type="ECO:0000256" key="1">
    <source>
        <dbReference type="ARBA" id="ARBA00004935"/>
    </source>
</evidence>
<dbReference type="EC" id="2.4.1.-" evidence="6"/>
<dbReference type="CDD" id="cd03784">
    <property type="entry name" value="GT1_Gtf-like"/>
    <property type="match status" value="1"/>
</dbReference>
<evidence type="ECO:0000256" key="3">
    <source>
        <dbReference type="ARBA" id="ARBA00022679"/>
    </source>
</evidence>
<dbReference type="Gene3D" id="3.40.50.2000">
    <property type="entry name" value="Glycogen Phosphorylase B"/>
    <property type="match status" value="2"/>
</dbReference>
<dbReference type="SUPFAM" id="SSF53756">
    <property type="entry name" value="UDP-Glycosyltransferase/glycogen phosphorylase"/>
    <property type="match status" value="1"/>
</dbReference>
<dbReference type="Proteomes" id="UP001159364">
    <property type="component" value="Linkage Group LG11"/>
</dbReference>
<dbReference type="PANTHER" id="PTHR48045:SF34">
    <property type="entry name" value="ISOFLAVONE 7-O-GLUCOSYLTRANSFERASE 1-LIKE"/>
    <property type="match status" value="1"/>
</dbReference>
<comment type="similarity">
    <text evidence="2 5">Belongs to the UDP-glycosyltransferase family.</text>
</comment>
<evidence type="ECO:0000256" key="4">
    <source>
        <dbReference type="ARBA" id="ARBA00047606"/>
    </source>
</evidence>
<comment type="catalytic activity">
    <reaction evidence="4">
        <text>an anthocyanidin + UDP-alpha-D-glucose + H(+) = an anthocyanidin 3-O-beta-D-glucoside + UDP</text>
        <dbReference type="Rhea" id="RHEA:20093"/>
        <dbReference type="ChEBI" id="CHEBI:15378"/>
        <dbReference type="ChEBI" id="CHEBI:16307"/>
        <dbReference type="ChEBI" id="CHEBI:58223"/>
        <dbReference type="ChEBI" id="CHEBI:58885"/>
        <dbReference type="ChEBI" id="CHEBI:143576"/>
        <dbReference type="EC" id="2.4.1.115"/>
    </reaction>
</comment>
<keyword evidence="5" id="KW-0328">Glycosyltransferase</keyword>
<dbReference type="EMBL" id="JAIWQS010000011">
    <property type="protein sequence ID" value="KAJ8750967.1"/>
    <property type="molecule type" value="Genomic_DNA"/>
</dbReference>
<gene>
    <name evidence="7" type="ORF">K2173_016148</name>
</gene>
<evidence type="ECO:0000313" key="7">
    <source>
        <dbReference type="EMBL" id="KAJ8750967.1"/>
    </source>
</evidence>
<keyword evidence="8" id="KW-1185">Reference proteome</keyword>
<reference evidence="7 8" key="1">
    <citation type="submission" date="2021-09" db="EMBL/GenBank/DDBJ databases">
        <title>Genomic insights and catalytic innovation underlie evolution of tropane alkaloids biosynthesis.</title>
        <authorList>
            <person name="Wang Y.-J."/>
            <person name="Tian T."/>
            <person name="Huang J.-P."/>
            <person name="Huang S.-X."/>
        </authorList>
    </citation>
    <scope>NUCLEOTIDE SEQUENCE [LARGE SCALE GENOMIC DNA]</scope>
    <source>
        <strain evidence="7">KIB-2018</strain>
        <tissue evidence="7">Leaf</tissue>
    </source>
</reference>